<keyword evidence="5" id="KW-1185">Reference proteome</keyword>
<proteinExistence type="inferred from homology"/>
<comment type="caution">
    <text evidence="4">The sequence shown here is derived from an EMBL/GenBank/DDBJ whole genome shotgun (WGS) entry which is preliminary data.</text>
</comment>
<evidence type="ECO:0000256" key="1">
    <source>
        <dbReference type="ARBA" id="ARBA00005964"/>
    </source>
</evidence>
<keyword evidence="2" id="KW-0325">Glycoprotein</keyword>
<dbReference type="Gene3D" id="3.40.50.1820">
    <property type="entry name" value="alpha/beta hydrolase"/>
    <property type="match status" value="1"/>
</dbReference>
<sequence>MLGSRDDAFAASPTALKPRYPVIVFIHGESYSWGSGNPYDGSVLAAVGKVVVVTLNYRLGVLAFPASSIKQKCRDKWMTFIVLILNTQMPTETKRKIIQCK</sequence>
<dbReference type="SUPFAM" id="SSF53474">
    <property type="entry name" value="alpha/beta-Hydrolases"/>
    <property type="match status" value="1"/>
</dbReference>
<dbReference type="InterPro" id="IPR051093">
    <property type="entry name" value="Neuroligin/BSAL"/>
</dbReference>
<name>A0ABR0A0N7_9CRUS</name>
<evidence type="ECO:0000313" key="4">
    <source>
        <dbReference type="EMBL" id="KAK4018713.1"/>
    </source>
</evidence>
<dbReference type="Proteomes" id="UP001234178">
    <property type="component" value="Unassembled WGS sequence"/>
</dbReference>
<dbReference type="InterPro" id="IPR002018">
    <property type="entry name" value="CarbesteraseB"/>
</dbReference>
<accession>A0ABR0A0N7</accession>
<feature type="domain" description="Carboxylesterase type B" evidence="3">
    <location>
        <begin position="16"/>
        <end position="67"/>
    </location>
</feature>
<dbReference type="PANTHER" id="PTHR43903">
    <property type="entry name" value="NEUROLIGIN"/>
    <property type="match status" value="1"/>
</dbReference>
<gene>
    <name evidence="4" type="ORF">OUZ56_000758</name>
</gene>
<evidence type="ECO:0000259" key="3">
    <source>
        <dbReference type="Pfam" id="PF00135"/>
    </source>
</evidence>
<organism evidence="4 5">
    <name type="scientific">Daphnia magna</name>
    <dbReference type="NCBI Taxonomy" id="35525"/>
    <lineage>
        <taxon>Eukaryota</taxon>
        <taxon>Metazoa</taxon>
        <taxon>Ecdysozoa</taxon>
        <taxon>Arthropoda</taxon>
        <taxon>Crustacea</taxon>
        <taxon>Branchiopoda</taxon>
        <taxon>Diplostraca</taxon>
        <taxon>Cladocera</taxon>
        <taxon>Anomopoda</taxon>
        <taxon>Daphniidae</taxon>
        <taxon>Daphnia</taxon>
    </lineage>
</organism>
<protein>
    <recommendedName>
        <fullName evidence="3">Carboxylesterase type B domain-containing protein</fullName>
    </recommendedName>
</protein>
<evidence type="ECO:0000313" key="5">
    <source>
        <dbReference type="Proteomes" id="UP001234178"/>
    </source>
</evidence>
<comment type="similarity">
    <text evidence="1">Belongs to the type-B carboxylesterase/lipase family.</text>
</comment>
<evidence type="ECO:0000256" key="2">
    <source>
        <dbReference type="ARBA" id="ARBA00023180"/>
    </source>
</evidence>
<dbReference type="Pfam" id="PF00135">
    <property type="entry name" value="COesterase"/>
    <property type="match status" value="1"/>
</dbReference>
<dbReference type="EMBL" id="JAOYFB010000036">
    <property type="protein sequence ID" value="KAK4018713.1"/>
    <property type="molecule type" value="Genomic_DNA"/>
</dbReference>
<reference evidence="4 5" key="1">
    <citation type="journal article" date="2023" name="Nucleic Acids Res.">
        <title>The hologenome of Daphnia magna reveals possible DNA methylation and microbiome-mediated evolution of the host genome.</title>
        <authorList>
            <person name="Chaturvedi A."/>
            <person name="Li X."/>
            <person name="Dhandapani V."/>
            <person name="Marshall H."/>
            <person name="Kissane S."/>
            <person name="Cuenca-Cambronero M."/>
            <person name="Asole G."/>
            <person name="Calvet F."/>
            <person name="Ruiz-Romero M."/>
            <person name="Marangio P."/>
            <person name="Guigo R."/>
            <person name="Rago D."/>
            <person name="Mirbahai L."/>
            <person name="Eastwood N."/>
            <person name="Colbourne J.K."/>
            <person name="Zhou J."/>
            <person name="Mallon E."/>
            <person name="Orsini L."/>
        </authorList>
    </citation>
    <scope>NUCLEOTIDE SEQUENCE [LARGE SCALE GENOMIC DNA]</scope>
    <source>
        <strain evidence="4">LRV0_1</strain>
    </source>
</reference>
<dbReference type="InterPro" id="IPR029058">
    <property type="entry name" value="AB_hydrolase_fold"/>
</dbReference>